<proteinExistence type="predicted"/>
<dbReference type="EMBL" id="OB797044">
    <property type="protein sequence ID" value="CAD7434037.1"/>
    <property type="molecule type" value="Genomic_DNA"/>
</dbReference>
<reference evidence="1" key="1">
    <citation type="submission" date="2020-11" db="EMBL/GenBank/DDBJ databases">
        <authorList>
            <person name="Tran Van P."/>
        </authorList>
    </citation>
    <scope>NUCLEOTIDE SEQUENCE</scope>
</reference>
<protein>
    <submittedName>
        <fullName evidence="1">Uncharacterized protein</fullName>
    </submittedName>
</protein>
<evidence type="ECO:0000313" key="1">
    <source>
        <dbReference type="EMBL" id="CAD7434037.1"/>
    </source>
</evidence>
<sequence>MDKMLLCLLWSNIQLYMTSLDRIIKIYPRKTMLGDPLQKL</sequence>
<dbReference type="AlphaFoldDB" id="A0A7R9HTP4"/>
<name>A0A7R9HTP4_9NEOP</name>
<gene>
    <name evidence="1" type="ORF">TMSB3V08_LOCUS10700</name>
</gene>
<accession>A0A7R9HTP4</accession>
<organism evidence="1">
    <name type="scientific">Timema monikensis</name>
    <dbReference type="NCBI Taxonomy" id="170555"/>
    <lineage>
        <taxon>Eukaryota</taxon>
        <taxon>Metazoa</taxon>
        <taxon>Ecdysozoa</taxon>
        <taxon>Arthropoda</taxon>
        <taxon>Hexapoda</taxon>
        <taxon>Insecta</taxon>
        <taxon>Pterygota</taxon>
        <taxon>Neoptera</taxon>
        <taxon>Polyneoptera</taxon>
        <taxon>Phasmatodea</taxon>
        <taxon>Timematodea</taxon>
        <taxon>Timematoidea</taxon>
        <taxon>Timematidae</taxon>
        <taxon>Timema</taxon>
    </lineage>
</organism>